<dbReference type="EMBL" id="BRXW01000736">
    <property type="protein sequence ID" value="GMH75825.1"/>
    <property type="molecule type" value="Genomic_DNA"/>
</dbReference>
<accession>A0A9W7ATP0</accession>
<protein>
    <recommendedName>
        <fullName evidence="3">BRO1 domain-containing protein</fullName>
    </recommendedName>
</protein>
<reference evidence="5" key="1">
    <citation type="journal article" date="2023" name="Commun. Biol.">
        <title>Genome analysis of Parmales, the sister group of diatoms, reveals the evolutionary specialization of diatoms from phago-mixotrophs to photoautotrophs.</title>
        <authorList>
            <person name="Ban H."/>
            <person name="Sato S."/>
            <person name="Yoshikawa S."/>
            <person name="Yamada K."/>
            <person name="Nakamura Y."/>
            <person name="Ichinomiya M."/>
            <person name="Sato N."/>
            <person name="Blanc-Mathieu R."/>
            <person name="Endo H."/>
            <person name="Kuwata A."/>
            <person name="Ogata H."/>
        </authorList>
    </citation>
    <scope>NUCLEOTIDE SEQUENCE [LARGE SCALE GENOMIC DNA]</scope>
    <source>
        <strain evidence="5">NIES 3700</strain>
    </source>
</reference>
<dbReference type="Proteomes" id="UP001165122">
    <property type="component" value="Unassembled WGS sequence"/>
</dbReference>
<dbReference type="Pfam" id="PF03097">
    <property type="entry name" value="BRO1"/>
    <property type="match status" value="1"/>
</dbReference>
<dbReference type="SMART" id="SM01041">
    <property type="entry name" value="BRO1"/>
    <property type="match status" value="1"/>
</dbReference>
<comment type="similarity">
    <text evidence="1">Belongs to the BROX family.</text>
</comment>
<dbReference type="InterPro" id="IPR038898">
    <property type="entry name" value="BROX"/>
</dbReference>
<feature type="domain" description="BRO1" evidence="3">
    <location>
        <begin position="9"/>
        <end position="449"/>
    </location>
</feature>
<dbReference type="Gene3D" id="1.25.40.280">
    <property type="entry name" value="alix/aip1 like domains"/>
    <property type="match status" value="1"/>
</dbReference>
<evidence type="ECO:0000313" key="5">
    <source>
        <dbReference type="Proteomes" id="UP001165122"/>
    </source>
</evidence>
<gene>
    <name evidence="4" type="ORF">TrLO_g15654</name>
</gene>
<dbReference type="PROSITE" id="PS51180">
    <property type="entry name" value="BRO1"/>
    <property type="match status" value="1"/>
</dbReference>
<dbReference type="PANTHER" id="PTHR23032:SF13">
    <property type="entry name" value="BRO1 DOMAIN-CONTAINING PROTEIN BROX"/>
    <property type="match status" value="1"/>
</dbReference>
<dbReference type="InterPro" id="IPR004328">
    <property type="entry name" value="BRO1_dom"/>
</dbReference>
<dbReference type="InterPro" id="IPR038499">
    <property type="entry name" value="BRO1_sf"/>
</dbReference>
<evidence type="ECO:0000313" key="4">
    <source>
        <dbReference type="EMBL" id="GMH75825.1"/>
    </source>
</evidence>
<dbReference type="PANTHER" id="PTHR23032">
    <property type="entry name" value="BRO1 DOMAIN-CONTAINING PROTEIN BROX"/>
    <property type="match status" value="1"/>
</dbReference>
<dbReference type="OrthoDB" id="187620at2759"/>
<feature type="region of interest" description="Disordered" evidence="2">
    <location>
        <begin position="397"/>
        <end position="432"/>
    </location>
</feature>
<evidence type="ECO:0000256" key="2">
    <source>
        <dbReference type="SAM" id="MobiDB-lite"/>
    </source>
</evidence>
<evidence type="ECO:0000256" key="1">
    <source>
        <dbReference type="ARBA" id="ARBA00008901"/>
    </source>
</evidence>
<proteinExistence type="inferred from homology"/>
<name>A0A9W7ATP0_9STRA</name>
<evidence type="ECO:0000259" key="3">
    <source>
        <dbReference type="PROSITE" id="PS51180"/>
    </source>
</evidence>
<dbReference type="AlphaFoldDB" id="A0A9W7ATP0"/>
<organism evidence="4 5">
    <name type="scientific">Triparma laevis f. longispina</name>
    <dbReference type="NCBI Taxonomy" id="1714387"/>
    <lineage>
        <taxon>Eukaryota</taxon>
        <taxon>Sar</taxon>
        <taxon>Stramenopiles</taxon>
        <taxon>Ochrophyta</taxon>
        <taxon>Bolidophyceae</taxon>
        <taxon>Parmales</taxon>
        <taxon>Triparmaceae</taxon>
        <taxon>Triparma</taxon>
    </lineage>
</organism>
<keyword evidence="5" id="KW-1185">Reference proteome</keyword>
<sequence length="449" mass="48857">MSTDDSPIPPSLIRLATSLHQYNPGSIDSANKLTFSKSFKSSGMHHPSTSSLLRTLDSTRVDLATTLTSKDASGVEGNGTRYLPSIRRLLLSCEVQPDTAVLDEKLNFMWRGGLEGDGPGGTCGKVRSSQALMYEVSMTVASISIAHASLGCSDSQTGSFASSVTNFKKAASIMNYMHTKHLPQWVSLGSSTSEGDLPIECVTGGCKGFERVFLAHAQQMAVAKALQEPVEKINFGLIAKLCKGIQSEIDEFVKQLRSEAAVHYCRLPPPYLKYIAFQIALQEALTMYFNARATWNKGKEFGLAMAMMYDARAMLNVRASITSRGIPEDIENSNSALYVLRGELVNFRTHVDKMIESWKRDIDTVYFDKIPNTVPVSSVLKKGMVMMKVEPWEHANLGDPEPVPLSVQAPAPPGGGDYSAPPPTAPGLERTDSDLARELQAKLNAGEDV</sequence>
<comment type="caution">
    <text evidence="4">The sequence shown here is derived from an EMBL/GenBank/DDBJ whole genome shotgun (WGS) entry which is preliminary data.</text>
</comment>